<organism evidence="10 11">
    <name type="scientific">Methanocalculus chunghsingensis</name>
    <dbReference type="NCBI Taxonomy" id="156457"/>
    <lineage>
        <taxon>Archaea</taxon>
        <taxon>Methanobacteriati</taxon>
        <taxon>Methanobacteriota</taxon>
        <taxon>Stenosarchaea group</taxon>
        <taxon>Methanomicrobia</taxon>
        <taxon>Methanomicrobiales</taxon>
        <taxon>Methanocalculaceae</taxon>
        <taxon>Methanocalculus</taxon>
    </lineage>
</organism>
<evidence type="ECO:0000256" key="5">
    <source>
        <dbReference type="ARBA" id="ARBA00022801"/>
    </source>
</evidence>
<comment type="similarity">
    <text evidence="8">Belongs to the inositol monophosphatase superfamily. FBPase class 4 family.</text>
</comment>
<dbReference type="Pfam" id="PF00459">
    <property type="entry name" value="Inositol_P"/>
    <property type="match status" value="1"/>
</dbReference>
<dbReference type="AlphaFoldDB" id="A0A8J7WAR8"/>
<dbReference type="GO" id="GO:0008934">
    <property type="term" value="F:inositol monophosphate 1-phosphatase activity"/>
    <property type="evidence" value="ECO:0007669"/>
    <property type="project" value="TreeGrafter"/>
</dbReference>
<evidence type="ECO:0000256" key="6">
    <source>
        <dbReference type="ARBA" id="ARBA00022842"/>
    </source>
</evidence>
<keyword evidence="6 9" id="KW-0460">Magnesium</keyword>
<dbReference type="Gene3D" id="3.40.190.80">
    <property type="match status" value="1"/>
</dbReference>
<evidence type="ECO:0000256" key="7">
    <source>
        <dbReference type="ARBA" id="ARBA00023277"/>
    </source>
</evidence>
<dbReference type="PRINTS" id="PR00377">
    <property type="entry name" value="IMPHPHTASES"/>
</dbReference>
<comment type="caution">
    <text evidence="10">The sequence shown here is derived from an EMBL/GenBank/DDBJ whole genome shotgun (WGS) entry which is preliminary data.</text>
</comment>
<gene>
    <name evidence="10" type="ORF">RJ53_06955</name>
</gene>
<evidence type="ECO:0000256" key="3">
    <source>
        <dbReference type="ARBA" id="ARBA00013093"/>
    </source>
</evidence>
<feature type="binding site" evidence="9">
    <location>
        <position position="210"/>
    </location>
    <ligand>
        <name>Mg(2+)</name>
        <dbReference type="ChEBI" id="CHEBI:18420"/>
        <label>1</label>
        <note>catalytic</note>
    </ligand>
</feature>
<keyword evidence="5" id="KW-0378">Hydrolase</keyword>
<dbReference type="OrthoDB" id="58111at2157"/>
<feature type="binding site" evidence="9">
    <location>
        <position position="70"/>
    </location>
    <ligand>
        <name>Mg(2+)</name>
        <dbReference type="ChEBI" id="CHEBI:18420"/>
        <label>1</label>
        <note>catalytic</note>
    </ligand>
</feature>
<dbReference type="FunFam" id="3.40.190.80:FF:000020">
    <property type="entry name" value="Fructose-1,6-bisphosphatase/inositol-1-monophosphatase"/>
    <property type="match status" value="1"/>
</dbReference>
<feature type="binding site" evidence="9">
    <location>
        <position position="87"/>
    </location>
    <ligand>
        <name>Mg(2+)</name>
        <dbReference type="ChEBI" id="CHEBI:18420"/>
        <label>1</label>
        <note>catalytic</note>
    </ligand>
</feature>
<dbReference type="Proteomes" id="UP000730161">
    <property type="component" value="Unassembled WGS sequence"/>
</dbReference>
<dbReference type="Gene3D" id="3.30.540.10">
    <property type="entry name" value="Fructose-1,6-Bisphosphatase, subunit A, domain 1"/>
    <property type="match status" value="1"/>
</dbReference>
<evidence type="ECO:0000256" key="1">
    <source>
        <dbReference type="ARBA" id="ARBA00001273"/>
    </source>
</evidence>
<dbReference type="InterPro" id="IPR000760">
    <property type="entry name" value="Inositol_monophosphatase-like"/>
</dbReference>
<protein>
    <recommendedName>
        <fullName evidence="3">fructose-bisphosphatase</fullName>
        <ecNumber evidence="3">3.1.3.11</ecNumber>
    </recommendedName>
</protein>
<keyword evidence="4 9" id="KW-0479">Metal-binding</keyword>
<dbReference type="GO" id="GO:0046872">
    <property type="term" value="F:metal ion binding"/>
    <property type="evidence" value="ECO:0007669"/>
    <property type="project" value="UniProtKB-KW"/>
</dbReference>
<feature type="binding site" evidence="9">
    <location>
        <position position="90"/>
    </location>
    <ligand>
        <name>Mg(2+)</name>
        <dbReference type="ChEBI" id="CHEBI:18420"/>
        <label>2</label>
    </ligand>
</feature>
<proteinExistence type="inferred from homology"/>
<comment type="catalytic activity">
    <reaction evidence="1">
        <text>beta-D-fructose 1,6-bisphosphate + H2O = beta-D-fructose 6-phosphate + phosphate</text>
        <dbReference type="Rhea" id="RHEA:11064"/>
        <dbReference type="ChEBI" id="CHEBI:15377"/>
        <dbReference type="ChEBI" id="CHEBI:32966"/>
        <dbReference type="ChEBI" id="CHEBI:43474"/>
        <dbReference type="ChEBI" id="CHEBI:57634"/>
        <dbReference type="EC" id="3.1.3.11"/>
    </reaction>
</comment>
<accession>A0A8J7WAR8</accession>
<dbReference type="GO" id="GO:0007165">
    <property type="term" value="P:signal transduction"/>
    <property type="evidence" value="ECO:0007669"/>
    <property type="project" value="TreeGrafter"/>
</dbReference>
<dbReference type="RefSeq" id="WP_211530943.1">
    <property type="nucleotide sequence ID" value="NZ_JWHL01000010.1"/>
</dbReference>
<evidence type="ECO:0000313" key="10">
    <source>
        <dbReference type="EMBL" id="MBR1369247.1"/>
    </source>
</evidence>
<reference evidence="10" key="1">
    <citation type="submission" date="2014-12" db="EMBL/GenBank/DDBJ databases">
        <authorList>
            <person name="Huang H.-H."/>
            <person name="Chen S.-C."/>
            <person name="Lai M.-C."/>
        </authorList>
    </citation>
    <scope>NUCLEOTIDE SEQUENCE</scope>
    <source>
        <strain evidence="10">K1F9705b</strain>
    </source>
</reference>
<feature type="binding site" evidence="9">
    <location>
        <position position="89"/>
    </location>
    <ligand>
        <name>Mg(2+)</name>
        <dbReference type="ChEBI" id="CHEBI:18420"/>
        <label>1</label>
        <note>catalytic</note>
    </ligand>
</feature>
<evidence type="ECO:0000256" key="8">
    <source>
        <dbReference type="ARBA" id="ARBA00038103"/>
    </source>
</evidence>
<evidence type="ECO:0000256" key="2">
    <source>
        <dbReference type="ARBA" id="ARBA00001946"/>
    </source>
</evidence>
<keyword evidence="11" id="KW-1185">Reference proteome</keyword>
<name>A0A8J7WAR8_9EURY</name>
<evidence type="ECO:0000256" key="4">
    <source>
        <dbReference type="ARBA" id="ARBA00022723"/>
    </source>
</evidence>
<dbReference type="EC" id="3.1.3.11" evidence="3"/>
<keyword evidence="7" id="KW-0119">Carbohydrate metabolism</keyword>
<dbReference type="EMBL" id="JWHL01000010">
    <property type="protein sequence ID" value="MBR1369247.1"/>
    <property type="molecule type" value="Genomic_DNA"/>
</dbReference>
<dbReference type="GO" id="GO:0042132">
    <property type="term" value="F:fructose 1,6-bisphosphate 1-phosphatase activity"/>
    <property type="evidence" value="ECO:0007669"/>
    <property type="project" value="UniProtKB-EC"/>
</dbReference>
<evidence type="ECO:0000313" key="11">
    <source>
        <dbReference type="Proteomes" id="UP000730161"/>
    </source>
</evidence>
<dbReference type="PANTHER" id="PTHR20854">
    <property type="entry name" value="INOSITOL MONOPHOSPHATASE"/>
    <property type="match status" value="1"/>
</dbReference>
<dbReference type="PANTHER" id="PTHR20854:SF4">
    <property type="entry name" value="INOSITOL-1-MONOPHOSPHATASE-RELATED"/>
    <property type="match status" value="1"/>
</dbReference>
<dbReference type="NCBIfam" id="NF009321">
    <property type="entry name" value="PRK12676.1"/>
    <property type="match status" value="1"/>
</dbReference>
<evidence type="ECO:0000256" key="9">
    <source>
        <dbReference type="PIRSR" id="PIRSR600760-2"/>
    </source>
</evidence>
<comment type="cofactor">
    <cofactor evidence="2 9">
        <name>Mg(2+)</name>
        <dbReference type="ChEBI" id="CHEBI:18420"/>
    </cofactor>
</comment>
<dbReference type="SUPFAM" id="SSF56655">
    <property type="entry name" value="Carbohydrate phosphatase"/>
    <property type="match status" value="1"/>
</dbReference>
<sequence>MIETPFLHACQRIGRSVADEIDDIVGTERGGVMIRMGADLTPTELIDEIAEESVISILRETGICAEVISEESGRILLPGGAGTIYLDPIDGTYNAVAGIPFYAISLAYAEDEVVTEGFVKDLASGEEFYAALGGGAYSNGTPIMVSGISLLEESAMSLYGRKFDPERAMQLGQKIRRWRLLGASALELCYVACGRIDGFVDLRNTLRNIDAVAGILICSEAGGIVSGLDGTPVTFPEDVSVGRCLVATNAVIHRKVIEYLR</sequence>
<dbReference type="GO" id="GO:0006020">
    <property type="term" value="P:inositol metabolic process"/>
    <property type="evidence" value="ECO:0007669"/>
    <property type="project" value="TreeGrafter"/>
</dbReference>